<dbReference type="Proteomes" id="UP001420932">
    <property type="component" value="Unassembled WGS sequence"/>
</dbReference>
<keyword evidence="3" id="KW-1185">Reference proteome</keyword>
<accession>A0AAP0F170</accession>
<protein>
    <submittedName>
        <fullName evidence="2">Uncharacterized protein</fullName>
    </submittedName>
</protein>
<feature type="region of interest" description="Disordered" evidence="1">
    <location>
        <begin position="1"/>
        <end position="21"/>
    </location>
</feature>
<evidence type="ECO:0000256" key="1">
    <source>
        <dbReference type="SAM" id="MobiDB-lite"/>
    </source>
</evidence>
<dbReference type="AlphaFoldDB" id="A0AAP0F170"/>
<feature type="compositionally biased region" description="Basic and acidic residues" evidence="1">
    <location>
        <begin position="1"/>
        <end position="13"/>
    </location>
</feature>
<comment type="caution">
    <text evidence="2">The sequence shown here is derived from an EMBL/GenBank/DDBJ whole genome shotgun (WGS) entry which is preliminary data.</text>
</comment>
<evidence type="ECO:0000313" key="3">
    <source>
        <dbReference type="Proteomes" id="UP001420932"/>
    </source>
</evidence>
<evidence type="ECO:0000313" key="2">
    <source>
        <dbReference type="EMBL" id="KAK9098739.1"/>
    </source>
</evidence>
<organism evidence="2 3">
    <name type="scientific">Stephania yunnanensis</name>
    <dbReference type="NCBI Taxonomy" id="152371"/>
    <lineage>
        <taxon>Eukaryota</taxon>
        <taxon>Viridiplantae</taxon>
        <taxon>Streptophyta</taxon>
        <taxon>Embryophyta</taxon>
        <taxon>Tracheophyta</taxon>
        <taxon>Spermatophyta</taxon>
        <taxon>Magnoliopsida</taxon>
        <taxon>Ranunculales</taxon>
        <taxon>Menispermaceae</taxon>
        <taxon>Menispermoideae</taxon>
        <taxon>Cissampelideae</taxon>
        <taxon>Stephania</taxon>
    </lineage>
</organism>
<reference evidence="2 3" key="1">
    <citation type="submission" date="2024-01" db="EMBL/GenBank/DDBJ databases">
        <title>Genome assemblies of Stephania.</title>
        <authorList>
            <person name="Yang L."/>
        </authorList>
    </citation>
    <scope>NUCLEOTIDE SEQUENCE [LARGE SCALE GENOMIC DNA]</scope>
    <source>
        <strain evidence="2">YNDBR</strain>
        <tissue evidence="2">Leaf</tissue>
    </source>
</reference>
<sequence>MQAELVKRREEHTSATPKNPIDEKQLYYDVAGECLKGSLAKRKRIYEVLGATMSREPMVLSSKLDAVV</sequence>
<dbReference type="EMBL" id="JBBNAF010000011">
    <property type="protein sequence ID" value="KAK9098739.1"/>
    <property type="molecule type" value="Genomic_DNA"/>
</dbReference>
<gene>
    <name evidence="2" type="ORF">Syun_025784</name>
</gene>
<name>A0AAP0F170_9MAGN</name>
<proteinExistence type="predicted"/>